<reference evidence="2 3" key="1">
    <citation type="submission" date="2016-05" db="EMBL/GenBank/DDBJ databases">
        <title>Genome sequencing reveals origins of a unique bacterial endosymbiosis in the earliest lineages of terrestrial Fungi.</title>
        <authorList>
            <consortium name="DOE Joint Genome Institute"/>
            <person name="Uehling J."/>
            <person name="Gryganskyi A."/>
            <person name="Hameed K."/>
            <person name="Tschaplinski T."/>
            <person name="Misztal P."/>
            <person name="Wu S."/>
            <person name="Desiro A."/>
            <person name="Vande Pol N."/>
            <person name="Du Z.-Y."/>
            <person name="Zienkiewicz A."/>
            <person name="Zienkiewicz K."/>
            <person name="Morin E."/>
            <person name="Tisserant E."/>
            <person name="Splivallo R."/>
            <person name="Hainaut M."/>
            <person name="Henrissat B."/>
            <person name="Ohm R."/>
            <person name="Kuo A."/>
            <person name="Yan J."/>
            <person name="Lipzen A."/>
            <person name="Nolan M."/>
            <person name="Labutti K."/>
            <person name="Barry K."/>
            <person name="Goldstein A."/>
            <person name="Labbe J."/>
            <person name="Schadt C."/>
            <person name="Tuskan G."/>
            <person name="Grigoriev I."/>
            <person name="Martin F."/>
            <person name="Vilgalys R."/>
            <person name="Bonito G."/>
        </authorList>
    </citation>
    <scope>NUCLEOTIDE SEQUENCE [LARGE SCALE GENOMIC DNA]</scope>
    <source>
        <strain evidence="2 3">AG-77</strain>
    </source>
</reference>
<proteinExistence type="predicted"/>
<feature type="region of interest" description="Disordered" evidence="1">
    <location>
        <begin position="229"/>
        <end position="296"/>
    </location>
</feature>
<organism evidence="2 3">
    <name type="scientific">Linnemannia elongata AG-77</name>
    <dbReference type="NCBI Taxonomy" id="1314771"/>
    <lineage>
        <taxon>Eukaryota</taxon>
        <taxon>Fungi</taxon>
        <taxon>Fungi incertae sedis</taxon>
        <taxon>Mucoromycota</taxon>
        <taxon>Mortierellomycotina</taxon>
        <taxon>Mortierellomycetes</taxon>
        <taxon>Mortierellales</taxon>
        <taxon>Mortierellaceae</taxon>
        <taxon>Linnemannia</taxon>
    </lineage>
</organism>
<feature type="region of interest" description="Disordered" evidence="1">
    <location>
        <begin position="1"/>
        <end position="21"/>
    </location>
</feature>
<sequence length="398" mass="42567">MSNKSPLPNQKASKQAVSTPPEAIDPAHILAYLASATSNYPQDSQFLETFKSLHPADSKDFPLRLYIVQQPAPAKHRRSYVETKDLRALCGHKPATNLVDAVADAAGATTAGGGEDAAASDLEDSVLVMRRFLEAPILTAETLARLPGFDGSTTGGGTSGSDSMRGDGSSNAGDDTSSSLADDDMAGGDGTSGGGMELSKMFLGVDHAASWMSNNASAYIDMCLSMGHSDPSDGSDVASPPPYSEAPSTNAPAQTVPEQVDGDIYDDEDEEDEDATGEDTREGKRVRHSTNTTNSHHALPQWFRPLVKDGEVQFEIWVVAFLKPKLLAVLPPKPCQGGGPHMQQSHSQWTEHVNELLDSRELQGFVRNEVASGRIGIDFKKIMAEKKDGRKSTRTVIR</sequence>
<feature type="compositionally biased region" description="Acidic residues" evidence="1">
    <location>
        <begin position="260"/>
        <end position="277"/>
    </location>
</feature>
<evidence type="ECO:0000313" key="3">
    <source>
        <dbReference type="Proteomes" id="UP000078512"/>
    </source>
</evidence>
<gene>
    <name evidence="2" type="ORF">K457DRAFT_35048</name>
</gene>
<dbReference type="AlphaFoldDB" id="A0A197JN32"/>
<evidence type="ECO:0000256" key="1">
    <source>
        <dbReference type="SAM" id="MobiDB-lite"/>
    </source>
</evidence>
<feature type="compositionally biased region" description="Polar residues" evidence="1">
    <location>
        <begin position="1"/>
        <end position="18"/>
    </location>
</feature>
<dbReference type="EMBL" id="KV442074">
    <property type="protein sequence ID" value="OAQ25769.1"/>
    <property type="molecule type" value="Genomic_DNA"/>
</dbReference>
<feature type="compositionally biased region" description="Polar residues" evidence="1">
    <location>
        <begin position="246"/>
        <end position="257"/>
    </location>
</feature>
<protein>
    <submittedName>
        <fullName evidence="2">Uncharacterized protein</fullName>
    </submittedName>
</protein>
<feature type="region of interest" description="Disordered" evidence="1">
    <location>
        <begin position="146"/>
        <end position="192"/>
    </location>
</feature>
<dbReference type="OrthoDB" id="2415173at2759"/>
<feature type="compositionally biased region" description="Low complexity" evidence="1">
    <location>
        <begin position="160"/>
        <end position="170"/>
    </location>
</feature>
<keyword evidence="3" id="KW-1185">Reference proteome</keyword>
<accession>A0A197JN32</accession>
<dbReference type="Proteomes" id="UP000078512">
    <property type="component" value="Unassembled WGS sequence"/>
</dbReference>
<evidence type="ECO:0000313" key="2">
    <source>
        <dbReference type="EMBL" id="OAQ25769.1"/>
    </source>
</evidence>
<name>A0A197JN32_9FUNG</name>